<sequence>MVDNHLKPHAIMIAYPLQGHVTPCVHLATKLASNGFTITFVNTEATHQKLSTSRPNSAGDDLFAEARQSGLDIRYTTVNDGFPVDLDPLNVDQAVESLLHVFPVHVDELVGKIVRNSDPPVNCLIADTFHVWPSRIAEKYKLVHVSLWTEPALVFTIYHHLDLLRSNGHFDSINGNRKDTINYVPGVRGIEPTDLMSYLQDTYSYTPVQKIVFKSFEEVKRADFIICNTVQELEYETISTLHQKQPFFAIGPIFSTSFTKSIVATSLLSESDCTQWLNYEASWVSFVCFIW</sequence>
<proteinExistence type="inferred from homology"/>
<name>A0A5J4ZJC1_9ASTE</name>
<dbReference type="AlphaFoldDB" id="A0A5J4ZJC1"/>
<gene>
    <name evidence="2" type="ORF">F0562_016501</name>
</gene>
<dbReference type="GO" id="GO:0080043">
    <property type="term" value="F:quercetin 3-O-glucosyltransferase activity"/>
    <property type="evidence" value="ECO:0007669"/>
    <property type="project" value="TreeGrafter"/>
</dbReference>
<accession>A0A5J4ZJC1</accession>
<evidence type="ECO:0000313" key="3">
    <source>
        <dbReference type="Proteomes" id="UP000325577"/>
    </source>
</evidence>
<dbReference type="SUPFAM" id="SSF53756">
    <property type="entry name" value="UDP-Glycosyltransferase/glycogen phosphorylase"/>
    <property type="match status" value="1"/>
</dbReference>
<dbReference type="Proteomes" id="UP000325577">
    <property type="component" value="Linkage Group LG7"/>
</dbReference>
<dbReference type="EMBL" id="CM018050">
    <property type="protein sequence ID" value="KAA8518725.1"/>
    <property type="molecule type" value="Genomic_DNA"/>
</dbReference>
<dbReference type="PANTHER" id="PTHR11926:SF774">
    <property type="entry name" value="UDP-GLYCOSYLTRANSFERASE 85A1-RELATED"/>
    <property type="match status" value="1"/>
</dbReference>
<evidence type="ECO:0000256" key="1">
    <source>
        <dbReference type="ARBA" id="ARBA00009995"/>
    </source>
</evidence>
<dbReference type="GO" id="GO:0080044">
    <property type="term" value="F:quercetin 7-O-glucosyltransferase activity"/>
    <property type="evidence" value="ECO:0007669"/>
    <property type="project" value="TreeGrafter"/>
</dbReference>
<evidence type="ECO:0000313" key="2">
    <source>
        <dbReference type="EMBL" id="KAA8518725.1"/>
    </source>
</evidence>
<dbReference type="OrthoDB" id="5835829at2759"/>
<protein>
    <submittedName>
        <fullName evidence="2">Uncharacterized protein</fullName>
    </submittedName>
</protein>
<reference evidence="2 3" key="1">
    <citation type="submission" date="2019-09" db="EMBL/GenBank/DDBJ databases">
        <title>A chromosome-level genome assembly of the Chinese tupelo Nyssa sinensis.</title>
        <authorList>
            <person name="Yang X."/>
            <person name="Kang M."/>
            <person name="Yang Y."/>
            <person name="Xiong H."/>
            <person name="Wang M."/>
            <person name="Zhang Z."/>
            <person name="Wang Z."/>
            <person name="Wu H."/>
            <person name="Ma T."/>
            <person name="Liu J."/>
            <person name="Xi Z."/>
        </authorList>
    </citation>
    <scope>NUCLEOTIDE SEQUENCE [LARGE SCALE GENOMIC DNA]</scope>
    <source>
        <strain evidence="2">J267</strain>
        <tissue evidence="2">Leaf</tissue>
    </source>
</reference>
<dbReference type="PANTHER" id="PTHR11926">
    <property type="entry name" value="GLUCOSYL/GLUCURONOSYL TRANSFERASES"/>
    <property type="match status" value="1"/>
</dbReference>
<organism evidence="2 3">
    <name type="scientific">Nyssa sinensis</name>
    <dbReference type="NCBI Taxonomy" id="561372"/>
    <lineage>
        <taxon>Eukaryota</taxon>
        <taxon>Viridiplantae</taxon>
        <taxon>Streptophyta</taxon>
        <taxon>Embryophyta</taxon>
        <taxon>Tracheophyta</taxon>
        <taxon>Spermatophyta</taxon>
        <taxon>Magnoliopsida</taxon>
        <taxon>eudicotyledons</taxon>
        <taxon>Gunneridae</taxon>
        <taxon>Pentapetalae</taxon>
        <taxon>asterids</taxon>
        <taxon>Cornales</taxon>
        <taxon>Nyssaceae</taxon>
        <taxon>Nyssa</taxon>
    </lineage>
</organism>
<comment type="similarity">
    <text evidence="1">Belongs to the UDP-glycosyltransferase family.</text>
</comment>
<keyword evidence="3" id="KW-1185">Reference proteome</keyword>
<dbReference type="Gene3D" id="3.40.50.2000">
    <property type="entry name" value="Glycogen Phosphorylase B"/>
    <property type="match status" value="1"/>
</dbReference>